<reference evidence="2 3" key="1">
    <citation type="submission" date="2015-01" db="EMBL/GenBank/DDBJ databases">
        <title>The Genome Sequence of Rhinocladiella mackenzie CBS 650.93.</title>
        <authorList>
            <consortium name="The Broad Institute Genomics Platform"/>
            <person name="Cuomo C."/>
            <person name="de Hoog S."/>
            <person name="Gorbushina A."/>
            <person name="Stielow B."/>
            <person name="Teixiera M."/>
            <person name="Abouelleil A."/>
            <person name="Chapman S.B."/>
            <person name="Priest M."/>
            <person name="Young S.K."/>
            <person name="Wortman J."/>
            <person name="Nusbaum C."/>
            <person name="Birren B."/>
        </authorList>
    </citation>
    <scope>NUCLEOTIDE SEQUENCE [LARGE SCALE GENOMIC DNA]</scope>
    <source>
        <strain evidence="2 3">CBS 650.93</strain>
    </source>
</reference>
<organism evidence="2 3">
    <name type="scientific">Rhinocladiella mackenziei CBS 650.93</name>
    <dbReference type="NCBI Taxonomy" id="1442369"/>
    <lineage>
        <taxon>Eukaryota</taxon>
        <taxon>Fungi</taxon>
        <taxon>Dikarya</taxon>
        <taxon>Ascomycota</taxon>
        <taxon>Pezizomycotina</taxon>
        <taxon>Eurotiomycetes</taxon>
        <taxon>Chaetothyriomycetidae</taxon>
        <taxon>Chaetothyriales</taxon>
        <taxon>Herpotrichiellaceae</taxon>
        <taxon>Rhinocladiella</taxon>
    </lineage>
</organism>
<name>A0A0D2HDP2_9EURO</name>
<gene>
    <name evidence="2" type="ORF">Z518_03325</name>
</gene>
<proteinExistence type="predicted"/>
<feature type="domain" description="SnoaL-like" evidence="1">
    <location>
        <begin position="12"/>
        <end position="121"/>
    </location>
</feature>
<accession>A0A0D2HDP2</accession>
<dbReference type="Pfam" id="PF12680">
    <property type="entry name" value="SnoaL_2"/>
    <property type="match status" value="1"/>
</dbReference>
<evidence type="ECO:0000313" key="2">
    <source>
        <dbReference type="EMBL" id="KIX08668.1"/>
    </source>
</evidence>
<evidence type="ECO:0000313" key="3">
    <source>
        <dbReference type="Proteomes" id="UP000053617"/>
    </source>
</evidence>
<dbReference type="GeneID" id="25291396"/>
<keyword evidence="3" id="KW-1185">Reference proteome</keyword>
<dbReference type="HOGENOM" id="CLU_1652774_0_0_1"/>
<dbReference type="Proteomes" id="UP000053617">
    <property type="component" value="Unassembled WGS sequence"/>
</dbReference>
<dbReference type="Gene3D" id="3.10.450.50">
    <property type="match status" value="1"/>
</dbReference>
<dbReference type="InterPro" id="IPR032710">
    <property type="entry name" value="NTF2-like_dom_sf"/>
</dbReference>
<dbReference type="RefSeq" id="XP_013275804.1">
    <property type="nucleotide sequence ID" value="XM_013420350.1"/>
</dbReference>
<dbReference type="AlphaFoldDB" id="A0A0D2HDP2"/>
<dbReference type="InterPro" id="IPR037401">
    <property type="entry name" value="SnoaL-like"/>
</dbReference>
<dbReference type="VEuPathDB" id="FungiDB:Z518_03325"/>
<dbReference type="SUPFAM" id="SSF54427">
    <property type="entry name" value="NTF2-like"/>
    <property type="match status" value="1"/>
</dbReference>
<sequence>MTKYTTEHFLGYIKAFNAKDWDVQHSYYAKDVVLDLPRGDNLPTYRGSEGIKSHYGPLLDKFTETIVPIELMIEEDRIFFIMETSFQAKTETIGPSGFTCTPGDIIRVTVWAFYKMEGGLMKTITTNQLHGEFIGKRMTLEETIKDSQSRAARPELILD</sequence>
<evidence type="ECO:0000259" key="1">
    <source>
        <dbReference type="Pfam" id="PF12680"/>
    </source>
</evidence>
<dbReference type="EMBL" id="KN847476">
    <property type="protein sequence ID" value="KIX08668.1"/>
    <property type="molecule type" value="Genomic_DNA"/>
</dbReference>
<protein>
    <recommendedName>
        <fullName evidence="1">SnoaL-like domain-containing protein</fullName>
    </recommendedName>
</protein>
<dbReference type="OrthoDB" id="4828938at2759"/>